<accession>F9D592</accession>
<dbReference type="Proteomes" id="UP000010862">
    <property type="component" value="Chromosome 2"/>
</dbReference>
<dbReference type="Gene3D" id="2.60.40.4270">
    <property type="entry name" value="Listeria-Bacteroides repeat domain"/>
    <property type="match status" value="1"/>
</dbReference>
<evidence type="ECO:0000313" key="5">
    <source>
        <dbReference type="Proteomes" id="UP000007820"/>
    </source>
</evidence>
<evidence type="ECO:0000313" key="6">
    <source>
        <dbReference type="Proteomes" id="UP000010862"/>
    </source>
</evidence>
<gene>
    <name evidence="3" type="ordered locus">Prede_1839</name>
    <name evidence="4" type="ORF">HMPREF9136_2020</name>
</gene>
<dbReference type="PATRIC" id="fig|908937.9.peg.1954"/>
<feature type="chain" id="PRO_5010496692" evidence="1">
    <location>
        <begin position="21"/>
        <end position="537"/>
    </location>
</feature>
<reference evidence="4 5" key="1">
    <citation type="submission" date="2011-04" db="EMBL/GenBank/DDBJ databases">
        <authorList>
            <person name="Muzny D."/>
            <person name="Qin X."/>
            <person name="Deng J."/>
            <person name="Jiang H."/>
            <person name="Liu Y."/>
            <person name="Qu J."/>
            <person name="Song X.-Z."/>
            <person name="Zhang L."/>
            <person name="Thornton R."/>
            <person name="Coyle M."/>
            <person name="Francisco L."/>
            <person name="Jackson L."/>
            <person name="Javaid M."/>
            <person name="Korchina V."/>
            <person name="Kovar C."/>
            <person name="Mata R."/>
            <person name="Mathew T."/>
            <person name="Ngo R."/>
            <person name="Nguyen L."/>
            <person name="Nguyen N."/>
            <person name="Okwuonu G."/>
            <person name="Ongeri F."/>
            <person name="Pham C."/>
            <person name="Simmons D."/>
            <person name="Wilczek-Boney K."/>
            <person name="Hale W."/>
            <person name="Jakkamsetti A."/>
            <person name="Pham P."/>
            <person name="Ruth R."/>
            <person name="San Lucas F."/>
            <person name="Warren J."/>
            <person name="Zhang J."/>
            <person name="Zhao Z."/>
            <person name="Zhou C."/>
            <person name="Zhu D."/>
            <person name="Lee S."/>
            <person name="Bess C."/>
            <person name="Blankenburg K."/>
            <person name="Forbes L."/>
            <person name="Fu Q."/>
            <person name="Gubbala S."/>
            <person name="Hirani K."/>
            <person name="Jayaseelan J.C."/>
            <person name="Lara F."/>
            <person name="Munidasa M."/>
            <person name="Palculict T."/>
            <person name="Patil S."/>
            <person name="Pu L.-L."/>
            <person name="Saada N."/>
            <person name="Tang L."/>
            <person name="Weissenberger G."/>
            <person name="Zhu Y."/>
            <person name="Hemphill L."/>
            <person name="Shang Y."/>
            <person name="Youmans B."/>
            <person name="Ayvaz T."/>
            <person name="Ross M."/>
            <person name="Santibanez J."/>
            <person name="Aqrawi P."/>
            <person name="Gross S."/>
            <person name="Joshi V."/>
            <person name="Fowler G."/>
            <person name="Nazareth L."/>
            <person name="Reid J."/>
            <person name="Worley K."/>
            <person name="Petrosino J."/>
            <person name="Highlander S."/>
            <person name="Gibbs R."/>
        </authorList>
    </citation>
    <scope>NUCLEOTIDE SEQUENCE [LARGE SCALE GENOMIC DNA]</scope>
    <source>
        <strain evidence="4 5">DSM 3688</strain>
    </source>
</reference>
<dbReference type="OrthoDB" id="1082012at2"/>
<dbReference type="HOGENOM" id="CLU_507013_0_0_10"/>
<proteinExistence type="predicted"/>
<name>F9D592_PREDD</name>
<dbReference type="InterPro" id="IPR042229">
    <property type="entry name" value="Listeria/Bacterioides_rpt_sf"/>
</dbReference>
<organism evidence="4 5">
    <name type="scientific">Prevotella dentalis (strain ATCC 49559 / DSM 3688 / JCM 13448 / NCTC 12043 / ES 2772)</name>
    <name type="common">Mitsuokella dentalis</name>
    <dbReference type="NCBI Taxonomy" id="908937"/>
    <lineage>
        <taxon>Bacteria</taxon>
        <taxon>Pseudomonadati</taxon>
        <taxon>Bacteroidota</taxon>
        <taxon>Bacteroidia</taxon>
        <taxon>Bacteroidales</taxon>
        <taxon>Prevotellaceae</taxon>
        <taxon>Prevotella</taxon>
    </lineage>
</organism>
<sequence length="537" mass="58264">MYKSFAFFILLACCFSSCHSDDEIAETPLPSQIDGKYVVEFNYELPDIMKRDTLLVKPGAVMPISESRQPVREGYRFAGWYTSHEGQPHQEWHFGYKMGGVTMQEKLDSMPVRQSIRLYARWVKPKHIRSAEEFYNIRNDLKGWYVLDNDINLGTYADWEPIGTYESDCEMADGEWWCKAFKGILDGQGHTIRNLNLTTATPAMKALFGAIANGEVKHVKLQDCHIRLAAPSAYVAPLVAVLKQDAGRIGAIVDCLVDQADIQVDFTMEKSIFSSVTGLVAGVWNGKIEDCKVGGNLCVNVSGSGEGGELYVGGILGEGYSDTKGCSSSMNLAAHVTAVAPIKISMGGLQASATNVSNSISTGKITLMGNRAIKESYVGGLIGSERYGTVKNCAAQNDISLSNCVVKIGGIIGEFNKTYGMIGTAFGVTKTLVSNSYASGKIHIDNLPNLSWGHICGDGQPAPLQSWYGPGMSYELTNNGYVSQLLTGANDDALPSLHGYSSVLLMYGDALKDVLNKDNATSPWRYIEGGLPVPVKE</sequence>
<dbReference type="Proteomes" id="UP000007820">
    <property type="component" value="Unassembled WGS sequence"/>
</dbReference>
<protein>
    <submittedName>
        <fullName evidence="3">Conserved repeat protein (List_Bact_rpt)</fullName>
    </submittedName>
    <submittedName>
        <fullName evidence="4">GLUG domain protein subfamily</fullName>
    </submittedName>
</protein>
<dbReference type="Gene3D" id="2.160.20.110">
    <property type="match status" value="1"/>
</dbReference>
<feature type="domain" description="GLUG" evidence="2">
    <location>
        <begin position="376"/>
        <end position="400"/>
    </location>
</feature>
<dbReference type="KEGG" id="pdt:Prede_1839"/>
<dbReference type="EMBL" id="AFPW01000032">
    <property type="protein sequence ID" value="EGQ13283.1"/>
    <property type="molecule type" value="Genomic_DNA"/>
</dbReference>
<dbReference type="eggNOG" id="COG2138">
    <property type="taxonomic scope" value="Bacteria"/>
</dbReference>
<dbReference type="EMBL" id="CP003369">
    <property type="protein sequence ID" value="AGB29124.1"/>
    <property type="molecule type" value="Genomic_DNA"/>
</dbReference>
<dbReference type="STRING" id="908937.Prede_1839"/>
<dbReference type="InterPro" id="IPR011493">
    <property type="entry name" value="GLUG"/>
</dbReference>
<feature type="signal peptide" evidence="1">
    <location>
        <begin position="1"/>
        <end position="20"/>
    </location>
</feature>
<keyword evidence="6" id="KW-1185">Reference proteome</keyword>
<dbReference type="RefSeq" id="WP_005846710.1">
    <property type="nucleotide sequence ID" value="NC_019968.1"/>
</dbReference>
<evidence type="ECO:0000256" key="1">
    <source>
        <dbReference type="SAM" id="SignalP"/>
    </source>
</evidence>
<dbReference type="Pfam" id="PF07581">
    <property type="entry name" value="Glug"/>
    <property type="match status" value="1"/>
</dbReference>
<reference evidence="3" key="2">
    <citation type="submission" date="2012-02" db="EMBL/GenBank/DDBJ databases">
        <title>Complete sequence of chromosome 2 of Prevotella dentalis DSM 3688.</title>
        <authorList>
            <consortium name="US DOE Joint Genome Institute (JGI-PGF)"/>
            <person name="Lucas S."/>
            <person name="Copeland A."/>
            <person name="Lapidus A."/>
            <person name="Glavina del Rio T."/>
            <person name="Dalin E."/>
            <person name="Tice H."/>
            <person name="Bruce D."/>
            <person name="Goodwin L."/>
            <person name="Pitluck S."/>
            <person name="Peters L."/>
            <person name="Mikhailova N."/>
            <person name="Chertkov O."/>
            <person name="Kyrpides N."/>
            <person name="Mavromatis K."/>
            <person name="Ivanova N."/>
            <person name="Brettin T."/>
            <person name="Detter J.C."/>
            <person name="Han C."/>
            <person name="Larimer F."/>
            <person name="Land M."/>
            <person name="Hauser L."/>
            <person name="Markowitz V."/>
            <person name="Cheng J.-F."/>
            <person name="Hugenholtz P."/>
            <person name="Woyke T."/>
            <person name="Wu D."/>
            <person name="Gronow S."/>
            <person name="Wellnitz S."/>
            <person name="Brambilla E."/>
            <person name="Klenk H.-P."/>
            <person name="Eisen J.A."/>
        </authorList>
    </citation>
    <scope>NUCLEOTIDE SEQUENCE [LARGE SCALE GENOMIC DNA]</scope>
    <source>
        <strain evidence="3">DSM 3688</strain>
    </source>
</reference>
<keyword evidence="1" id="KW-0732">Signal</keyword>
<evidence type="ECO:0000313" key="4">
    <source>
        <dbReference type="EMBL" id="EGQ13283.1"/>
    </source>
</evidence>
<evidence type="ECO:0000259" key="2">
    <source>
        <dbReference type="Pfam" id="PF07581"/>
    </source>
</evidence>
<dbReference type="AlphaFoldDB" id="F9D592"/>
<evidence type="ECO:0000313" key="3">
    <source>
        <dbReference type="EMBL" id="AGB29124.1"/>
    </source>
</evidence>